<keyword evidence="3 7" id="KW-0347">Helicase</keyword>
<dbReference type="PROSITE" id="PS51195">
    <property type="entry name" value="Q_MOTIF"/>
    <property type="match status" value="1"/>
</dbReference>
<keyword evidence="13" id="KW-1185">Reference proteome</keyword>
<dbReference type="AlphaFoldDB" id="A0AAP0BD62"/>
<keyword evidence="4 7" id="KW-0067">ATP-binding</keyword>
<evidence type="ECO:0000256" key="7">
    <source>
        <dbReference type="RuleBase" id="RU365068"/>
    </source>
</evidence>
<evidence type="ECO:0000259" key="9">
    <source>
        <dbReference type="PROSITE" id="PS51192"/>
    </source>
</evidence>
<reference evidence="12 13" key="1">
    <citation type="journal article" date="2022" name="Nat. Plants">
        <title>Genomes of leafy and leafless Platanthera orchids illuminate the evolution of mycoheterotrophy.</title>
        <authorList>
            <person name="Li M.H."/>
            <person name="Liu K.W."/>
            <person name="Li Z."/>
            <person name="Lu H.C."/>
            <person name="Ye Q.L."/>
            <person name="Zhang D."/>
            <person name="Wang J.Y."/>
            <person name="Li Y.F."/>
            <person name="Zhong Z.M."/>
            <person name="Liu X."/>
            <person name="Yu X."/>
            <person name="Liu D.K."/>
            <person name="Tu X.D."/>
            <person name="Liu B."/>
            <person name="Hao Y."/>
            <person name="Liao X.Y."/>
            <person name="Jiang Y.T."/>
            <person name="Sun W.H."/>
            <person name="Chen J."/>
            <person name="Chen Y.Q."/>
            <person name="Ai Y."/>
            <person name="Zhai J.W."/>
            <person name="Wu S.S."/>
            <person name="Zhou Z."/>
            <person name="Hsiao Y.Y."/>
            <person name="Wu W.L."/>
            <person name="Chen Y.Y."/>
            <person name="Lin Y.F."/>
            <person name="Hsu J.L."/>
            <person name="Li C.Y."/>
            <person name="Wang Z.W."/>
            <person name="Zhao X."/>
            <person name="Zhong W.Y."/>
            <person name="Ma X.K."/>
            <person name="Ma L."/>
            <person name="Huang J."/>
            <person name="Chen G.Z."/>
            <person name="Huang M.Z."/>
            <person name="Huang L."/>
            <person name="Peng D.H."/>
            <person name="Luo Y.B."/>
            <person name="Zou S.Q."/>
            <person name="Chen S.P."/>
            <person name="Lan S."/>
            <person name="Tsai W.C."/>
            <person name="Van de Peer Y."/>
            <person name="Liu Z.J."/>
        </authorList>
    </citation>
    <scope>NUCLEOTIDE SEQUENCE [LARGE SCALE GENOMIC DNA]</scope>
    <source>
        <strain evidence="12">Lor287</strain>
    </source>
</reference>
<keyword evidence="1 7" id="KW-0547">Nucleotide-binding</keyword>
<feature type="compositionally biased region" description="Basic and acidic residues" evidence="8">
    <location>
        <begin position="233"/>
        <end position="242"/>
    </location>
</feature>
<dbReference type="GO" id="GO:0016787">
    <property type="term" value="F:hydrolase activity"/>
    <property type="evidence" value="ECO:0007669"/>
    <property type="project" value="UniProtKB-KW"/>
</dbReference>
<dbReference type="SMART" id="SM00490">
    <property type="entry name" value="HELICc"/>
    <property type="match status" value="1"/>
</dbReference>
<dbReference type="PANTHER" id="PTHR24031">
    <property type="entry name" value="RNA HELICASE"/>
    <property type="match status" value="1"/>
</dbReference>
<name>A0AAP0BD62_9ASPA</name>
<evidence type="ECO:0000259" key="10">
    <source>
        <dbReference type="PROSITE" id="PS51194"/>
    </source>
</evidence>
<dbReference type="Gene3D" id="3.40.50.300">
    <property type="entry name" value="P-loop containing nucleotide triphosphate hydrolases"/>
    <property type="match status" value="2"/>
</dbReference>
<feature type="compositionally biased region" description="Gly residues" evidence="8">
    <location>
        <begin position="353"/>
        <end position="376"/>
    </location>
</feature>
<dbReference type="InterPro" id="IPR001650">
    <property type="entry name" value="Helicase_C-like"/>
</dbReference>
<protein>
    <recommendedName>
        <fullName evidence="7">ATP-dependent RNA helicase</fullName>
        <ecNumber evidence="7">3.6.4.13</ecNumber>
    </recommendedName>
</protein>
<dbReference type="CDD" id="cd17964">
    <property type="entry name" value="DEADc_MSS116"/>
    <property type="match status" value="1"/>
</dbReference>
<evidence type="ECO:0000313" key="12">
    <source>
        <dbReference type="EMBL" id="KAK8935600.1"/>
    </source>
</evidence>
<dbReference type="InterPro" id="IPR027417">
    <property type="entry name" value="P-loop_NTPase"/>
</dbReference>
<proteinExistence type="inferred from homology"/>
<organism evidence="12 13">
    <name type="scientific">Platanthera zijinensis</name>
    <dbReference type="NCBI Taxonomy" id="2320716"/>
    <lineage>
        <taxon>Eukaryota</taxon>
        <taxon>Viridiplantae</taxon>
        <taxon>Streptophyta</taxon>
        <taxon>Embryophyta</taxon>
        <taxon>Tracheophyta</taxon>
        <taxon>Spermatophyta</taxon>
        <taxon>Magnoliopsida</taxon>
        <taxon>Liliopsida</taxon>
        <taxon>Asparagales</taxon>
        <taxon>Orchidaceae</taxon>
        <taxon>Orchidoideae</taxon>
        <taxon>Orchideae</taxon>
        <taxon>Orchidinae</taxon>
        <taxon>Platanthera</taxon>
    </lineage>
</organism>
<evidence type="ECO:0000256" key="6">
    <source>
        <dbReference type="PROSITE-ProRule" id="PRU00552"/>
    </source>
</evidence>
<dbReference type="EC" id="3.6.4.13" evidence="7"/>
<feature type="short sequence motif" description="Q motif" evidence="6">
    <location>
        <begin position="481"/>
        <end position="509"/>
    </location>
</feature>
<dbReference type="PROSITE" id="PS51194">
    <property type="entry name" value="HELICASE_CTER"/>
    <property type="match status" value="1"/>
</dbReference>
<dbReference type="InterPro" id="IPR011545">
    <property type="entry name" value="DEAD/DEAH_box_helicase_dom"/>
</dbReference>
<feature type="compositionally biased region" description="Acidic residues" evidence="8">
    <location>
        <begin position="395"/>
        <end position="427"/>
    </location>
</feature>
<evidence type="ECO:0000256" key="3">
    <source>
        <dbReference type="ARBA" id="ARBA00022806"/>
    </source>
</evidence>
<evidence type="ECO:0000256" key="1">
    <source>
        <dbReference type="ARBA" id="ARBA00022741"/>
    </source>
</evidence>
<feature type="domain" description="DEAD-box RNA helicase Q" evidence="11">
    <location>
        <begin position="481"/>
        <end position="509"/>
    </location>
</feature>
<comment type="caution">
    <text evidence="12">The sequence shown here is derived from an EMBL/GenBank/DDBJ whole genome shotgun (WGS) entry which is preliminary data.</text>
</comment>
<comment type="catalytic activity">
    <reaction evidence="7">
        <text>ATP + H2O = ADP + phosphate + H(+)</text>
        <dbReference type="Rhea" id="RHEA:13065"/>
        <dbReference type="ChEBI" id="CHEBI:15377"/>
        <dbReference type="ChEBI" id="CHEBI:15378"/>
        <dbReference type="ChEBI" id="CHEBI:30616"/>
        <dbReference type="ChEBI" id="CHEBI:43474"/>
        <dbReference type="ChEBI" id="CHEBI:456216"/>
        <dbReference type="EC" id="3.6.4.13"/>
    </reaction>
</comment>
<feature type="compositionally biased region" description="Polar residues" evidence="8">
    <location>
        <begin position="54"/>
        <end position="71"/>
    </location>
</feature>
<dbReference type="InterPro" id="IPR014001">
    <property type="entry name" value="Helicase_ATP-bd"/>
</dbReference>
<dbReference type="Proteomes" id="UP001418222">
    <property type="component" value="Unassembled WGS sequence"/>
</dbReference>
<evidence type="ECO:0000256" key="2">
    <source>
        <dbReference type="ARBA" id="ARBA00022801"/>
    </source>
</evidence>
<dbReference type="EMBL" id="JBBWWQ010000011">
    <property type="protein sequence ID" value="KAK8935600.1"/>
    <property type="molecule type" value="Genomic_DNA"/>
</dbReference>
<feature type="compositionally biased region" description="Acidic residues" evidence="8">
    <location>
        <begin position="280"/>
        <end position="291"/>
    </location>
</feature>
<evidence type="ECO:0000256" key="8">
    <source>
        <dbReference type="SAM" id="MobiDB-lite"/>
    </source>
</evidence>
<comment type="domain">
    <text evidence="7">The Q motif is unique to and characteristic of the DEAD box family of RNA helicases and controls ATP binding and hydrolysis.</text>
</comment>
<evidence type="ECO:0000259" key="11">
    <source>
        <dbReference type="PROSITE" id="PS51195"/>
    </source>
</evidence>
<feature type="region of interest" description="Disordered" evidence="8">
    <location>
        <begin position="51"/>
        <end position="81"/>
    </location>
</feature>
<gene>
    <name evidence="12" type="ORF">KSP39_PZI013651</name>
</gene>
<feature type="domain" description="Helicase ATP-binding" evidence="9">
    <location>
        <begin position="512"/>
        <end position="695"/>
    </location>
</feature>
<sequence>MARQLLPIRYLGTAAIFRASHSSSFSRFLAQLKLKNFPYSSRPCRLVHRREYTGGQTFSPRSARSGDTQSGKIRMGSVSGSKSLIEDEAELSDWVSDIRKDAFHRKLSSEDESSARDRGTGSKVRDRDLLKSKGGERNFRPAVHGGPSSRRIRDGGRRIDSDDSGDEHGDDFPRRMSNGRGNRPGDSYDSRRGPGANGRGTSAFSKRDGGGYGIGGGLDRGKRGSGDYAKGARFGESRRDGGDYGIGGRLGQSKRGRGDYQIGDRLGQRKRAAPVVSKNDDDDDDDFLSDEDNGRGNRPGSTSDSRKRPVGAGRGTSAFSKRGERDYGIGERMGQGRRSGGDSNIGVRLGQSRRGGGGYEAGGRLGQGNRRGGGSLIGERPSQSKGTAVVASNQDDVDDDYTNDDDDDDDDGVDEDDDDEEDSDDQSDFGSDFFGDKEALKDRAAEGAGEKGSSVVSTDGDIVKAIPQTPTPRSESYLSQARFDQFPLSPLSLKGVKAAGYERMTEVQEATLPVILKGKDVLAKARTGTGKTVAFLLPAIEVVVKLPPLDRDNKRPPVHVLVICPTRELADQAAAEASKLLKYHASIGVQVVIGGTRLALEQKRMQTNPCQILVATPGRLRDHMENTPGFANRLSGVKVLVLDEADRLLDMGFRKDIEKIVAELPKQRQTLLFSATVPDQVRQMCYIAMKRDSEFISTVVEGSEETHSQVSQTHLIAPLDKQFSMLYRILIDHIAEDVDYKVILFCTTAMVTKFVADLLAELSLNVREMHSRKPQSYRTRVAKEFKESKGLILVTSDVSARGVDYPDVTLVIQVGVPADREQYIHRLGRTGRKGKEGKGILLLAPWEDFFLQSIRDLPLTNAEVPIIDPDTRKKVERALAHVEMKNKESAYQAWLGYYKSIANIGREKSKLVLLANEFSRSLGLDNPPAIAMLTLRKMGLNNVPGLRAK</sequence>
<evidence type="ECO:0000256" key="5">
    <source>
        <dbReference type="ARBA" id="ARBA00022884"/>
    </source>
</evidence>
<evidence type="ECO:0000313" key="13">
    <source>
        <dbReference type="Proteomes" id="UP001418222"/>
    </source>
</evidence>
<dbReference type="SMART" id="SM00487">
    <property type="entry name" value="DEXDc"/>
    <property type="match status" value="1"/>
</dbReference>
<dbReference type="Pfam" id="PF00271">
    <property type="entry name" value="Helicase_C"/>
    <property type="match status" value="1"/>
</dbReference>
<dbReference type="CDD" id="cd18787">
    <property type="entry name" value="SF2_C_DEAD"/>
    <property type="match status" value="1"/>
</dbReference>
<feature type="compositionally biased region" description="Basic and acidic residues" evidence="8">
    <location>
        <begin position="434"/>
        <end position="449"/>
    </location>
</feature>
<dbReference type="GO" id="GO:0003723">
    <property type="term" value="F:RNA binding"/>
    <property type="evidence" value="ECO:0007669"/>
    <property type="project" value="UniProtKB-UniRule"/>
</dbReference>
<keyword evidence="2 7" id="KW-0378">Hydrolase</keyword>
<feature type="compositionally biased region" description="Basic and acidic residues" evidence="8">
    <location>
        <begin position="151"/>
        <end position="174"/>
    </location>
</feature>
<dbReference type="GO" id="GO:0005524">
    <property type="term" value="F:ATP binding"/>
    <property type="evidence" value="ECO:0007669"/>
    <property type="project" value="UniProtKB-UniRule"/>
</dbReference>
<dbReference type="SUPFAM" id="SSF52540">
    <property type="entry name" value="P-loop containing nucleoside triphosphate hydrolases"/>
    <property type="match status" value="1"/>
</dbReference>
<dbReference type="PROSITE" id="PS51192">
    <property type="entry name" value="HELICASE_ATP_BIND_1"/>
    <property type="match status" value="1"/>
</dbReference>
<evidence type="ECO:0000256" key="4">
    <source>
        <dbReference type="ARBA" id="ARBA00022840"/>
    </source>
</evidence>
<feature type="region of interest" description="Disordered" evidence="8">
    <location>
        <begin position="106"/>
        <end position="477"/>
    </location>
</feature>
<dbReference type="InterPro" id="IPR014014">
    <property type="entry name" value="RNA_helicase_DEAD_Q_motif"/>
</dbReference>
<dbReference type="GO" id="GO:0003724">
    <property type="term" value="F:RNA helicase activity"/>
    <property type="evidence" value="ECO:0007669"/>
    <property type="project" value="UniProtKB-EC"/>
</dbReference>
<comment type="function">
    <text evidence="7">RNA helicase.</text>
</comment>
<feature type="compositionally biased region" description="Basic and acidic residues" evidence="8">
    <location>
        <begin position="107"/>
        <end position="139"/>
    </location>
</feature>
<dbReference type="PROSITE" id="PS00039">
    <property type="entry name" value="DEAD_ATP_HELICASE"/>
    <property type="match status" value="1"/>
</dbReference>
<keyword evidence="5 7" id="KW-0694">RNA-binding</keyword>
<dbReference type="InterPro" id="IPR000629">
    <property type="entry name" value="RNA-helicase_DEAD-box_CS"/>
</dbReference>
<comment type="similarity">
    <text evidence="7">Belongs to the DEAD box helicase family.</text>
</comment>
<accession>A0AAP0BD62</accession>
<feature type="compositionally biased region" description="Polar residues" evidence="8">
    <location>
        <begin position="381"/>
        <end position="394"/>
    </location>
</feature>
<feature type="domain" description="Helicase C-terminal" evidence="10">
    <location>
        <begin position="730"/>
        <end position="880"/>
    </location>
</feature>
<dbReference type="Pfam" id="PF00270">
    <property type="entry name" value="DEAD"/>
    <property type="match status" value="1"/>
</dbReference>